<dbReference type="InterPro" id="IPR015897">
    <property type="entry name" value="CHK_kinase-like"/>
</dbReference>
<name>A0A0M4FAC3_DROBS</name>
<organism evidence="2 3">
    <name type="scientific">Drosophila busckii</name>
    <name type="common">Fruit fly</name>
    <dbReference type="NCBI Taxonomy" id="30019"/>
    <lineage>
        <taxon>Eukaryota</taxon>
        <taxon>Metazoa</taxon>
        <taxon>Ecdysozoa</taxon>
        <taxon>Arthropoda</taxon>
        <taxon>Hexapoda</taxon>
        <taxon>Insecta</taxon>
        <taxon>Pterygota</taxon>
        <taxon>Neoptera</taxon>
        <taxon>Endopterygota</taxon>
        <taxon>Diptera</taxon>
        <taxon>Brachycera</taxon>
        <taxon>Muscomorpha</taxon>
        <taxon>Ephydroidea</taxon>
        <taxon>Drosophilidae</taxon>
        <taxon>Drosophila</taxon>
    </lineage>
</organism>
<evidence type="ECO:0000313" key="2">
    <source>
        <dbReference type="EMBL" id="ALC49332.1"/>
    </source>
</evidence>
<protein>
    <submittedName>
        <fullName evidence="2">CG5126</fullName>
    </submittedName>
</protein>
<dbReference type="Gene3D" id="3.90.1200.10">
    <property type="match status" value="1"/>
</dbReference>
<dbReference type="AlphaFoldDB" id="A0A0M4FAC3"/>
<dbReference type="Proteomes" id="UP000494163">
    <property type="component" value="Chromosome X"/>
</dbReference>
<dbReference type="EMBL" id="CP012528">
    <property type="protein sequence ID" value="ALC49332.1"/>
    <property type="molecule type" value="Genomic_DNA"/>
</dbReference>
<reference evidence="2 3" key="1">
    <citation type="submission" date="2015-08" db="EMBL/GenBank/DDBJ databases">
        <title>Ancestral chromatin configuration constrains chromatin evolution on differentiating sex chromosomes in Drosophila.</title>
        <authorList>
            <person name="Zhou Q."/>
            <person name="Bachtrog D."/>
        </authorList>
    </citation>
    <scope>NUCLEOTIDE SEQUENCE [LARGE SCALE GENOMIC DNA]</scope>
    <source>
        <tissue evidence="2">Whole larvae</tissue>
    </source>
</reference>
<sequence length="455" mass="53170">MSSQQNQLDYISRYLIYKLLKYFGPDAALISQRIESSNGLDGFMSALYTVQLDMKVNGNDKQETMLVKFMKGSPEFRKDSKSYIQFANEVLVYAELLPAYEHLLRSSNLNTDLVEGFVPRCYFAQFGQIEGMGEANESVLALQHLKPAGYELGPRLTLRRDQLEAMCNVLGPYHALGYATRILQPQVHERLKNSIKELPFVYPSGTTNLYEALYRVAFDRFYEYYDRQRAQLQPEEDFAAAVERLRAKYFAQPEHILEGVRINASGDKFSTFLHGDFNRNNVLFHEDAAGRVDNIKMIDFQELRYGTTAIDISFFLYINTAAAEREQLFPRLLQLYYKRMYEQLELLLQRNTPKLLDEEQLQVELEHYSFQRFEEHFKKYAFYGVMICMHFLPWLLGTEEDCERLSKLFEQDMYGAEFHQLSMQIAGDEANVQIYNIMHHAFKQGYMDAVFGFQV</sequence>
<feature type="domain" description="CHK kinase-like" evidence="1">
    <location>
        <begin position="140"/>
        <end position="346"/>
    </location>
</feature>
<gene>
    <name evidence="2" type="ORF">Dbus_chrXg1188</name>
</gene>
<evidence type="ECO:0000259" key="1">
    <source>
        <dbReference type="SMART" id="SM00587"/>
    </source>
</evidence>
<evidence type="ECO:0000313" key="3">
    <source>
        <dbReference type="Proteomes" id="UP000494163"/>
    </source>
</evidence>
<dbReference type="SUPFAM" id="SSF56112">
    <property type="entry name" value="Protein kinase-like (PK-like)"/>
    <property type="match status" value="1"/>
</dbReference>
<dbReference type="PANTHER" id="PTHR11012">
    <property type="entry name" value="PROTEIN KINASE-LIKE DOMAIN-CONTAINING"/>
    <property type="match status" value="1"/>
</dbReference>
<dbReference type="OrthoDB" id="190089at2759"/>
<dbReference type="Pfam" id="PF02958">
    <property type="entry name" value="EcKL"/>
    <property type="match status" value="1"/>
</dbReference>
<dbReference type="OMA" id="FEQGYMD"/>
<dbReference type="InterPro" id="IPR011009">
    <property type="entry name" value="Kinase-like_dom_sf"/>
</dbReference>
<accession>A0A0M4FAC3</accession>
<proteinExistence type="predicted"/>
<dbReference type="STRING" id="30019.A0A0M4FAC3"/>
<keyword evidence="3" id="KW-1185">Reference proteome</keyword>
<dbReference type="InterPro" id="IPR004119">
    <property type="entry name" value="EcKL"/>
</dbReference>
<dbReference type="SMART" id="SM00587">
    <property type="entry name" value="CHK"/>
    <property type="match status" value="1"/>
</dbReference>
<dbReference type="PANTHER" id="PTHR11012:SF4">
    <property type="entry name" value="LD42035P"/>
    <property type="match status" value="1"/>
</dbReference>